<feature type="domain" description="SAF" evidence="2">
    <location>
        <begin position="45"/>
        <end position="108"/>
    </location>
</feature>
<proteinExistence type="predicted"/>
<organism evidence="3 4">
    <name type="scientific">Candidatus Brachybacterium intestinipullorum</name>
    <dbReference type="NCBI Taxonomy" id="2838512"/>
    <lineage>
        <taxon>Bacteria</taxon>
        <taxon>Bacillati</taxon>
        <taxon>Actinomycetota</taxon>
        <taxon>Actinomycetes</taxon>
        <taxon>Micrococcales</taxon>
        <taxon>Dermabacteraceae</taxon>
        <taxon>Brachybacterium</taxon>
    </lineage>
</organism>
<evidence type="ECO:0000313" key="3">
    <source>
        <dbReference type="EMBL" id="HJC69397.1"/>
    </source>
</evidence>
<dbReference type="Pfam" id="PF08666">
    <property type="entry name" value="SAF"/>
    <property type="match status" value="1"/>
</dbReference>
<evidence type="ECO:0000259" key="2">
    <source>
        <dbReference type="SMART" id="SM00858"/>
    </source>
</evidence>
<keyword evidence="1" id="KW-1133">Transmembrane helix</keyword>
<reference evidence="3" key="1">
    <citation type="journal article" date="2021" name="PeerJ">
        <title>Extensive microbial diversity within the chicken gut microbiome revealed by metagenomics and culture.</title>
        <authorList>
            <person name="Gilroy R."/>
            <person name="Ravi A."/>
            <person name="Getino M."/>
            <person name="Pursley I."/>
            <person name="Horton D.L."/>
            <person name="Alikhan N.F."/>
            <person name="Baker D."/>
            <person name="Gharbi K."/>
            <person name="Hall N."/>
            <person name="Watson M."/>
            <person name="Adriaenssens E.M."/>
            <person name="Foster-Nyarko E."/>
            <person name="Jarju S."/>
            <person name="Secka A."/>
            <person name="Antonio M."/>
            <person name="Oren A."/>
            <person name="Chaudhuri R.R."/>
            <person name="La Ragione R."/>
            <person name="Hildebrand F."/>
            <person name="Pallen M.J."/>
        </authorList>
    </citation>
    <scope>NUCLEOTIDE SEQUENCE</scope>
    <source>
        <strain evidence="3">CHK130-7132</strain>
    </source>
</reference>
<evidence type="ECO:0000256" key="1">
    <source>
        <dbReference type="SAM" id="Phobius"/>
    </source>
</evidence>
<dbReference type="CDD" id="cd11614">
    <property type="entry name" value="SAF_CpaB_FlgA_like"/>
    <property type="match status" value="1"/>
</dbReference>
<reference evidence="3" key="2">
    <citation type="submission" date="2021-04" db="EMBL/GenBank/DDBJ databases">
        <authorList>
            <person name="Gilroy R."/>
        </authorList>
    </citation>
    <scope>NUCLEOTIDE SEQUENCE</scope>
    <source>
        <strain evidence="3">CHK130-7132</strain>
    </source>
</reference>
<dbReference type="AlphaFoldDB" id="A0A9D2PY47"/>
<keyword evidence="1" id="KW-0812">Transmembrane</keyword>
<dbReference type="SMART" id="SM00858">
    <property type="entry name" value="SAF"/>
    <property type="match status" value="1"/>
</dbReference>
<accession>A0A9D2PY47</accession>
<sequence length="213" mass="22002">MGADAPVMRLRRPRWKDPRLIVGIVLVLASVLMGALLVSRLSATTPVLVARGTIVPGDPLESADLATVELRLGDHRDQYVGTLEAIPEGAVATAAVQAGELLPVSAVGQSGDVPLRPVVIPVEQAVAESVVTGASVELWHTSPSVADGGTGEAELLVPDAVVRRIDEGSSLGMRSMSVEVLVPAEDLAAVLEVLSQDERLDVIGVPGAHGVTP</sequence>
<dbReference type="InterPro" id="IPR013974">
    <property type="entry name" value="SAF"/>
</dbReference>
<feature type="transmembrane region" description="Helical" evidence="1">
    <location>
        <begin position="20"/>
        <end position="38"/>
    </location>
</feature>
<evidence type="ECO:0000313" key="4">
    <source>
        <dbReference type="Proteomes" id="UP000823854"/>
    </source>
</evidence>
<gene>
    <name evidence="3" type="ORF">H9932_06930</name>
</gene>
<dbReference type="EMBL" id="DWWC01000129">
    <property type="protein sequence ID" value="HJC69397.1"/>
    <property type="molecule type" value="Genomic_DNA"/>
</dbReference>
<keyword evidence="1" id="KW-0472">Membrane</keyword>
<protein>
    <submittedName>
        <fullName evidence="3">SAF domain-containing protein</fullName>
    </submittedName>
</protein>
<comment type="caution">
    <text evidence="3">The sequence shown here is derived from an EMBL/GenBank/DDBJ whole genome shotgun (WGS) entry which is preliminary data.</text>
</comment>
<name>A0A9D2PY47_9MICO</name>
<dbReference type="Proteomes" id="UP000823854">
    <property type="component" value="Unassembled WGS sequence"/>
</dbReference>